<keyword evidence="3" id="KW-0862">Zinc</keyword>
<name>A0A6A1UFR0_9ROSI</name>
<gene>
    <name evidence="7" type="ORF">CJ030_MR0G027294</name>
</gene>
<protein>
    <submittedName>
        <fullName evidence="7">Zinc finger CCCH domain-containing protein 18</fullName>
    </submittedName>
</protein>
<keyword evidence="5" id="KW-0238">DNA-binding</keyword>
<dbReference type="OrthoDB" id="1719987at2759"/>
<dbReference type="EMBL" id="RXIC02000495">
    <property type="protein sequence ID" value="KAB1199126.1"/>
    <property type="molecule type" value="Genomic_DNA"/>
</dbReference>
<feature type="compositionally biased region" description="Basic and acidic residues" evidence="6">
    <location>
        <begin position="90"/>
        <end position="99"/>
    </location>
</feature>
<dbReference type="Proteomes" id="UP000516437">
    <property type="component" value="Unassembled WGS sequence"/>
</dbReference>
<reference evidence="7 8" key="1">
    <citation type="journal article" date="2019" name="Plant Biotechnol. J.">
        <title>The red bayberry genome and genetic basis of sex determination.</title>
        <authorList>
            <person name="Jia H.M."/>
            <person name="Jia H.J."/>
            <person name="Cai Q.L."/>
            <person name="Wang Y."/>
            <person name="Zhao H.B."/>
            <person name="Yang W.F."/>
            <person name="Wang G.Y."/>
            <person name="Li Y.H."/>
            <person name="Zhan D.L."/>
            <person name="Shen Y.T."/>
            <person name="Niu Q.F."/>
            <person name="Chang L."/>
            <person name="Qiu J."/>
            <person name="Zhao L."/>
            <person name="Xie H.B."/>
            <person name="Fu W.Y."/>
            <person name="Jin J."/>
            <person name="Li X.W."/>
            <person name="Jiao Y."/>
            <person name="Zhou C.C."/>
            <person name="Tu T."/>
            <person name="Chai C.Y."/>
            <person name="Gao J.L."/>
            <person name="Fan L.J."/>
            <person name="van de Weg E."/>
            <person name="Wang J.Y."/>
            <person name="Gao Z.S."/>
        </authorList>
    </citation>
    <scope>NUCLEOTIDE SEQUENCE [LARGE SCALE GENOMIC DNA]</scope>
    <source>
        <tissue evidence="7">Leaves</tissue>
    </source>
</reference>
<comment type="caution">
    <text evidence="7">The sequence shown here is derived from an EMBL/GenBank/DDBJ whole genome shotgun (WGS) entry which is preliminary data.</text>
</comment>
<keyword evidence="2" id="KW-0863">Zinc-finger</keyword>
<feature type="region of interest" description="Disordered" evidence="6">
    <location>
        <begin position="85"/>
        <end position="128"/>
    </location>
</feature>
<dbReference type="PANTHER" id="PTHR24009:SF40">
    <property type="entry name" value="C3H1-TYPE DOMAIN-CONTAINING PROTEIN"/>
    <property type="match status" value="1"/>
</dbReference>
<evidence type="ECO:0000313" key="7">
    <source>
        <dbReference type="EMBL" id="KAB1199126.1"/>
    </source>
</evidence>
<evidence type="ECO:0000256" key="2">
    <source>
        <dbReference type="ARBA" id="ARBA00022771"/>
    </source>
</evidence>
<evidence type="ECO:0000256" key="6">
    <source>
        <dbReference type="SAM" id="MobiDB-lite"/>
    </source>
</evidence>
<sequence length="128" mass="14508">MYYPSHFVDMDSELHSMPRGCETSRLLRKQLLEEHEQGLELERMRLAELQLHRKPPVTQPYYGYSMDGLKVSEERFNYLLDVLSSGSASDDGKPRHTDTYTDQESGQALNLPESPFASPIGSGISTIT</sequence>
<evidence type="ECO:0000256" key="3">
    <source>
        <dbReference type="ARBA" id="ARBA00022833"/>
    </source>
</evidence>
<dbReference type="GO" id="GO:0003723">
    <property type="term" value="F:RNA binding"/>
    <property type="evidence" value="ECO:0007669"/>
    <property type="project" value="UniProtKB-KW"/>
</dbReference>
<organism evidence="7 8">
    <name type="scientific">Morella rubra</name>
    <name type="common">Chinese bayberry</name>
    <dbReference type="NCBI Taxonomy" id="262757"/>
    <lineage>
        <taxon>Eukaryota</taxon>
        <taxon>Viridiplantae</taxon>
        <taxon>Streptophyta</taxon>
        <taxon>Embryophyta</taxon>
        <taxon>Tracheophyta</taxon>
        <taxon>Spermatophyta</taxon>
        <taxon>Magnoliopsida</taxon>
        <taxon>eudicotyledons</taxon>
        <taxon>Gunneridae</taxon>
        <taxon>Pentapetalae</taxon>
        <taxon>rosids</taxon>
        <taxon>fabids</taxon>
        <taxon>Fagales</taxon>
        <taxon>Myricaceae</taxon>
        <taxon>Morella</taxon>
    </lineage>
</organism>
<dbReference type="AlphaFoldDB" id="A0A6A1UFR0"/>
<dbReference type="GO" id="GO:0008270">
    <property type="term" value="F:zinc ion binding"/>
    <property type="evidence" value="ECO:0007669"/>
    <property type="project" value="UniProtKB-KW"/>
</dbReference>
<keyword evidence="8" id="KW-1185">Reference proteome</keyword>
<evidence type="ECO:0000256" key="1">
    <source>
        <dbReference type="ARBA" id="ARBA00022723"/>
    </source>
</evidence>
<proteinExistence type="predicted"/>
<evidence type="ECO:0000313" key="8">
    <source>
        <dbReference type="Proteomes" id="UP000516437"/>
    </source>
</evidence>
<accession>A0A6A1UFR0</accession>
<evidence type="ECO:0000256" key="4">
    <source>
        <dbReference type="ARBA" id="ARBA00022884"/>
    </source>
</evidence>
<keyword evidence="1" id="KW-0479">Metal-binding</keyword>
<dbReference type="PANTHER" id="PTHR24009">
    <property type="entry name" value="RNA-BINDING (RRM/RBD/RNP MOTIFS)"/>
    <property type="match status" value="1"/>
</dbReference>
<evidence type="ECO:0000256" key="5">
    <source>
        <dbReference type="ARBA" id="ARBA00023125"/>
    </source>
</evidence>
<dbReference type="GO" id="GO:0003677">
    <property type="term" value="F:DNA binding"/>
    <property type="evidence" value="ECO:0007669"/>
    <property type="project" value="UniProtKB-KW"/>
</dbReference>
<keyword evidence="4" id="KW-0694">RNA-binding</keyword>